<evidence type="ECO:0000313" key="3">
    <source>
        <dbReference type="Proteomes" id="UP000284375"/>
    </source>
</evidence>
<dbReference type="Proteomes" id="UP000284375">
    <property type="component" value="Unassembled WGS sequence"/>
</dbReference>
<reference evidence="2 3" key="1">
    <citation type="submission" date="2015-09" db="EMBL/GenBank/DDBJ databases">
        <title>Host preference determinants of Valsa canker pathogens revealed by comparative genomics.</title>
        <authorList>
            <person name="Yin Z."/>
            <person name="Huang L."/>
        </authorList>
    </citation>
    <scope>NUCLEOTIDE SEQUENCE [LARGE SCALE GENOMIC DNA]</scope>
    <source>
        <strain evidence="2 3">YSFL</strain>
    </source>
</reference>
<feature type="region of interest" description="Disordered" evidence="1">
    <location>
        <begin position="247"/>
        <end position="279"/>
    </location>
</feature>
<dbReference type="EMBL" id="LJZO01000008">
    <property type="protein sequence ID" value="ROW00552.1"/>
    <property type="molecule type" value="Genomic_DNA"/>
</dbReference>
<feature type="compositionally biased region" description="Polar residues" evidence="1">
    <location>
        <begin position="335"/>
        <end position="349"/>
    </location>
</feature>
<evidence type="ECO:0000256" key="1">
    <source>
        <dbReference type="SAM" id="MobiDB-lite"/>
    </source>
</evidence>
<comment type="caution">
    <text evidence="2">The sequence shown here is derived from an EMBL/GenBank/DDBJ whole genome shotgun (WGS) entry which is preliminary data.</text>
</comment>
<gene>
    <name evidence="2" type="ORF">VSDG_03233</name>
</gene>
<evidence type="ECO:0000313" key="2">
    <source>
        <dbReference type="EMBL" id="ROW00552.1"/>
    </source>
</evidence>
<dbReference type="OrthoDB" id="2418081at2759"/>
<feature type="compositionally biased region" description="Basic and acidic residues" evidence="1">
    <location>
        <begin position="315"/>
        <end position="334"/>
    </location>
</feature>
<feature type="region of interest" description="Disordered" evidence="1">
    <location>
        <begin position="315"/>
        <end position="381"/>
    </location>
</feature>
<feature type="region of interest" description="Disordered" evidence="1">
    <location>
        <begin position="401"/>
        <end position="448"/>
    </location>
</feature>
<sequence>MSLRENLTKPLVVEPTDDHAHTVIFLHRFPAETTEEELRSKVLARKLTKNHKALQEQFPAVRWVFPHPKAHARHWGNLSARDKAELGLNLGGLPYITQIIVQESKRVGGLDKVILGGQGETAEAAHEAMSSFPEPGAAQRASPEAMAGFIREYFHPSWTEMSQLKLAGFVGMHAQGGAVTRDAKNFGIASKLPGVETINSTIVTKTPHKFIQGGYKVQTTTWDGKRIDDFAGFLVDRGVYRTKESSIINNGGNGIEQLTPKDRSGSEQNSGRKADAKDQLNDVQKHALQVMKENKATEQTRNKILQRIEADKVERKIRQERQRQARRAREEKKFSSQSPSTNGLQTNDITICGPSSPMDSKHLQLPRSEDESEGDDDIADDDDLLAKFSRVNARRNARALAQMNQRAGGDSEWSPQLRGEISETQMKALGLANEQDGDVSEDQHIKKE</sequence>
<feature type="compositionally biased region" description="Basic and acidic residues" evidence="1">
    <location>
        <begin position="259"/>
        <end position="279"/>
    </location>
</feature>
<organism evidence="2 3">
    <name type="scientific">Cytospora chrysosperma</name>
    <name type="common">Cytospora canker fungus</name>
    <name type="synonym">Sphaeria chrysosperma</name>
    <dbReference type="NCBI Taxonomy" id="252740"/>
    <lineage>
        <taxon>Eukaryota</taxon>
        <taxon>Fungi</taxon>
        <taxon>Dikarya</taxon>
        <taxon>Ascomycota</taxon>
        <taxon>Pezizomycotina</taxon>
        <taxon>Sordariomycetes</taxon>
        <taxon>Sordariomycetidae</taxon>
        <taxon>Diaporthales</taxon>
        <taxon>Cytosporaceae</taxon>
        <taxon>Cytospora</taxon>
    </lineage>
</organism>
<proteinExistence type="predicted"/>
<feature type="compositionally biased region" description="Acidic residues" evidence="1">
    <location>
        <begin position="370"/>
        <end position="381"/>
    </location>
</feature>
<dbReference type="InterPro" id="IPR029058">
    <property type="entry name" value="AB_hydrolase_fold"/>
</dbReference>
<name>A0A423WB14_CYTCH</name>
<dbReference type="AlphaFoldDB" id="A0A423WB14"/>
<keyword evidence="3" id="KW-1185">Reference proteome</keyword>
<protein>
    <submittedName>
        <fullName evidence="2">Uncharacterized protein</fullName>
    </submittedName>
</protein>
<accession>A0A423WB14</accession>
<dbReference type="Gene3D" id="3.40.50.1820">
    <property type="entry name" value="alpha/beta hydrolase"/>
    <property type="match status" value="1"/>
</dbReference>